<dbReference type="InParanoid" id="Q5JDT0"/>
<feature type="domain" description="PEGA" evidence="2">
    <location>
        <begin position="423"/>
        <end position="489"/>
    </location>
</feature>
<dbReference type="KEGG" id="tko:TK1589"/>
<dbReference type="GeneID" id="78448117"/>
<keyword evidence="4" id="KW-1185">Reference proteome</keyword>
<accession>Q5JDT0</accession>
<keyword evidence="1" id="KW-0472">Membrane</keyword>
<feature type="domain" description="PEGA" evidence="2">
    <location>
        <begin position="357"/>
        <end position="421"/>
    </location>
</feature>
<organism evidence="3 4">
    <name type="scientific">Thermococcus kodakarensis (strain ATCC BAA-918 / JCM 12380 / KOD1)</name>
    <name type="common">Pyrococcus kodakaraensis (strain KOD1)</name>
    <dbReference type="NCBI Taxonomy" id="69014"/>
    <lineage>
        <taxon>Archaea</taxon>
        <taxon>Methanobacteriati</taxon>
        <taxon>Methanobacteriota</taxon>
        <taxon>Thermococci</taxon>
        <taxon>Thermococcales</taxon>
        <taxon>Thermococcaceae</taxon>
        <taxon>Thermococcus</taxon>
    </lineage>
</organism>
<name>Q5JDT0_THEKO</name>
<dbReference type="PATRIC" id="fig|69014.16.peg.1548"/>
<dbReference type="PANTHER" id="PTHR36194">
    <property type="entry name" value="S-LAYER-LIKE PROTEIN"/>
    <property type="match status" value="1"/>
</dbReference>
<dbReference type="AlphaFoldDB" id="Q5JDT0"/>
<reference evidence="3 4" key="1">
    <citation type="journal article" date="2005" name="Genome Res.">
        <title>Complete genome sequence of the hyperthermophilic archaeon Thermococcus kodakaraensis KOD1 and comparison with Pyrococcus genomes.</title>
        <authorList>
            <person name="Fukui T."/>
            <person name="Atomi H."/>
            <person name="Kanai T."/>
            <person name="Matsumi R."/>
            <person name="Fujiwara S."/>
            <person name="Imanaka T."/>
        </authorList>
    </citation>
    <scope>NUCLEOTIDE SEQUENCE [LARGE SCALE GENOMIC DNA]</scope>
    <source>
        <strain evidence="4">ATCC BAA-918 / JCM 12380 / KOD1</strain>
    </source>
</reference>
<feature type="transmembrane region" description="Helical" evidence="1">
    <location>
        <begin position="520"/>
        <end position="536"/>
    </location>
</feature>
<evidence type="ECO:0000256" key="1">
    <source>
        <dbReference type="SAM" id="Phobius"/>
    </source>
</evidence>
<proteinExistence type="predicted"/>
<dbReference type="Proteomes" id="UP000000536">
    <property type="component" value="Chromosome"/>
</dbReference>
<dbReference type="HOGENOM" id="CLU_471466_0_0_2"/>
<evidence type="ECO:0000313" key="3">
    <source>
        <dbReference type="EMBL" id="BAD85778.1"/>
    </source>
</evidence>
<dbReference type="RefSeq" id="WP_011250540.1">
    <property type="nucleotide sequence ID" value="NC_006624.1"/>
</dbReference>
<dbReference type="Gene3D" id="2.60.40.1120">
    <property type="entry name" value="Carboxypeptidase-like, regulatory domain"/>
    <property type="match status" value="1"/>
</dbReference>
<dbReference type="EMBL" id="AP006878">
    <property type="protein sequence ID" value="BAD85778.1"/>
    <property type="molecule type" value="Genomic_DNA"/>
</dbReference>
<sequence>MGKLRRLFLLSILFSVLMTPVSSVPVLFQFQGQISVGNLSATAPVLLNLSVGEWQVEASIGDITVIFNMSVGSVPLVVEINGSLLDDSLKGFSRAIVFSDGKRVPALESEEMPSASSPDWTTGEGASLMIGPSKPVPMGTVILSHSTREYLLLPGGLPVAAEYAGVKKYCLIDISGDKNSWSAYGSCSRQPISNATIPVPVGITSKPANATVYVNGFHLFGEWFTPMRLYLPFTSRLSSYNVSLGTNGYPFVSGVVVSAGRNLTLQVDLLALSRSVSIHPKEGTLRVSTTPPNASIAIFAGNQKVFSGRSPLRLSLPAGTYTISAYLAGYGGVVKNVTVPANGSVSLNMTLSSLPAELNVVTVPPGAKVKVGNRTCTSPCSLNLTAGVYNVSAFLRGYLPNSTLIHLSPGTFRNVSLNLVKMPVLVVATSPAGATVEVGGGECITPCNLSIMPGNHSLKVEKGGYEEAFMIITLRAGEVTHINITLRKTSDKIFTRTPIKTSPTSNKNPDQGYKEINNKWLLPAALVLLLIIALVLRRKR</sequence>
<dbReference type="PANTHER" id="PTHR36194:SF1">
    <property type="entry name" value="S-LAYER-LIKE PROTEIN"/>
    <property type="match status" value="1"/>
</dbReference>
<dbReference type="eggNOG" id="arCOG03264">
    <property type="taxonomic scope" value="Archaea"/>
</dbReference>
<keyword evidence="1" id="KW-1133">Transmembrane helix</keyword>
<evidence type="ECO:0000259" key="2">
    <source>
        <dbReference type="Pfam" id="PF08308"/>
    </source>
</evidence>
<dbReference type="OrthoDB" id="94874at2157"/>
<dbReference type="STRING" id="69014.TK1589"/>
<protein>
    <submittedName>
        <fullName evidence="3">S-layer-like array protein</fullName>
    </submittedName>
</protein>
<keyword evidence="1" id="KW-0812">Transmembrane</keyword>
<gene>
    <name evidence="3" type="ordered locus">TK1589</name>
</gene>
<dbReference type="InterPro" id="IPR013229">
    <property type="entry name" value="PEGA"/>
</dbReference>
<feature type="domain" description="PEGA" evidence="2">
    <location>
        <begin position="283"/>
        <end position="352"/>
    </location>
</feature>
<dbReference type="Pfam" id="PF08308">
    <property type="entry name" value="PEGA"/>
    <property type="match status" value="3"/>
</dbReference>
<dbReference type="EnsemblBacteria" id="BAD85778">
    <property type="protein sequence ID" value="BAD85778"/>
    <property type="gene ID" value="TK1589"/>
</dbReference>
<evidence type="ECO:0000313" key="4">
    <source>
        <dbReference type="Proteomes" id="UP000000536"/>
    </source>
</evidence>